<reference evidence="8 9" key="1">
    <citation type="journal article" date="2011" name="Proc. Natl. Acad. Sci. U.S.A.">
        <title>Evolutionary erosion of yeast sex chromosomes by mating-type switching accidents.</title>
        <authorList>
            <person name="Gordon J.L."/>
            <person name="Armisen D."/>
            <person name="Proux-Wera E."/>
            <person name="Oheigeartaigh S.S."/>
            <person name="Byrne K.P."/>
            <person name="Wolfe K.H."/>
        </authorList>
    </citation>
    <scope>NUCLEOTIDE SEQUENCE [LARGE SCALE GENOMIC DNA]</scope>
    <source>
        <strain evidence="9">ATCC 24235 / CBS 4417 / NBRC 1672 / NRRL Y-8282 / UCD 70-5</strain>
    </source>
</reference>
<dbReference type="InterPro" id="IPR006195">
    <property type="entry name" value="aa-tRNA-synth_II"/>
</dbReference>
<proteinExistence type="inferred from homology"/>
<dbReference type="InterPro" id="IPR012340">
    <property type="entry name" value="NA-bd_OB-fold"/>
</dbReference>
<dbReference type="eggNOG" id="KOG2411">
    <property type="taxonomic scope" value="Eukaryota"/>
</dbReference>
<evidence type="ECO:0000256" key="3">
    <source>
        <dbReference type="ARBA" id="ARBA00022741"/>
    </source>
</evidence>
<dbReference type="PANTHER" id="PTHR22594:SF5">
    <property type="entry name" value="ASPARTATE--TRNA LIGASE, MITOCHONDRIAL"/>
    <property type="match status" value="1"/>
</dbReference>
<dbReference type="Gene3D" id="2.40.50.140">
    <property type="entry name" value="Nucleic acid-binding proteins"/>
    <property type="match status" value="1"/>
</dbReference>
<gene>
    <name evidence="8" type="primary">TPHA0I01700</name>
    <name evidence="8" type="ordered locus">TPHA_0I01700</name>
</gene>
<dbReference type="Gene3D" id="3.30.1360.30">
    <property type="entry name" value="GAD-like domain"/>
    <property type="match status" value="1"/>
</dbReference>
<organism evidence="8 9">
    <name type="scientific">Tetrapisispora phaffii (strain ATCC 24235 / CBS 4417 / NBRC 1672 / NRRL Y-8282 / UCD 70-5)</name>
    <name type="common">Yeast</name>
    <name type="synonym">Fabospora phaffii</name>
    <dbReference type="NCBI Taxonomy" id="1071381"/>
    <lineage>
        <taxon>Eukaryota</taxon>
        <taxon>Fungi</taxon>
        <taxon>Dikarya</taxon>
        <taxon>Ascomycota</taxon>
        <taxon>Saccharomycotina</taxon>
        <taxon>Saccharomycetes</taxon>
        <taxon>Saccharomycetales</taxon>
        <taxon>Saccharomycetaceae</taxon>
        <taxon>Tetrapisispora</taxon>
    </lineage>
</organism>
<dbReference type="OMA" id="LCGWVDR"/>
<dbReference type="Gene3D" id="3.30.930.10">
    <property type="entry name" value="Bira Bifunctional Protein, Domain 2"/>
    <property type="match status" value="1"/>
</dbReference>
<dbReference type="NCBIfam" id="NF001750">
    <property type="entry name" value="PRK00476.1"/>
    <property type="match status" value="1"/>
</dbReference>
<evidence type="ECO:0000313" key="9">
    <source>
        <dbReference type="Proteomes" id="UP000005666"/>
    </source>
</evidence>
<keyword evidence="3" id="KW-0547">Nucleotide-binding</keyword>
<dbReference type="InterPro" id="IPR002312">
    <property type="entry name" value="Asp/Asn-tRNA-synth_IIb"/>
</dbReference>
<dbReference type="STRING" id="1071381.G8BXP6"/>
<dbReference type="HAMAP" id="MF_00044">
    <property type="entry name" value="Asp_tRNA_synth_type1"/>
    <property type="match status" value="1"/>
</dbReference>
<dbReference type="NCBIfam" id="TIGR00459">
    <property type="entry name" value="aspS_bact"/>
    <property type="match status" value="1"/>
</dbReference>
<dbReference type="InterPro" id="IPR004115">
    <property type="entry name" value="GAD-like_sf"/>
</dbReference>
<keyword evidence="2" id="KW-0436">Ligase</keyword>
<dbReference type="Proteomes" id="UP000005666">
    <property type="component" value="Chromosome 9"/>
</dbReference>
<evidence type="ECO:0000259" key="7">
    <source>
        <dbReference type="PROSITE" id="PS50862"/>
    </source>
</evidence>
<keyword evidence="4" id="KW-0067">ATP-binding</keyword>
<feature type="domain" description="Aminoacyl-transfer RNA synthetases class-II family profile" evidence="7">
    <location>
        <begin position="175"/>
        <end position="624"/>
    </location>
</feature>
<dbReference type="GO" id="GO:0070146">
    <property type="term" value="P:mitochondrial aspartyl-tRNA aminoacylation"/>
    <property type="evidence" value="ECO:0007669"/>
    <property type="project" value="EnsemblFungi"/>
</dbReference>
<evidence type="ECO:0000256" key="1">
    <source>
        <dbReference type="ARBA" id="ARBA00006303"/>
    </source>
</evidence>
<dbReference type="KEGG" id="tpf:TPHA_0I01700"/>
<protein>
    <recommendedName>
        <fullName evidence="7">Aminoacyl-transfer RNA synthetases class-II family profile domain-containing protein</fullName>
    </recommendedName>
</protein>
<dbReference type="GO" id="GO:0004815">
    <property type="term" value="F:aspartate-tRNA ligase activity"/>
    <property type="evidence" value="ECO:0007669"/>
    <property type="project" value="EnsemblFungi"/>
</dbReference>
<keyword evidence="9" id="KW-1185">Reference proteome</keyword>
<accession>G8BXP6</accession>
<dbReference type="AlphaFoldDB" id="G8BXP6"/>
<dbReference type="SUPFAM" id="SSF50249">
    <property type="entry name" value="Nucleic acid-binding proteins"/>
    <property type="match status" value="1"/>
</dbReference>
<dbReference type="InterPro" id="IPR004524">
    <property type="entry name" value="Asp-tRNA-ligase_1"/>
</dbReference>
<dbReference type="HOGENOM" id="CLU_014330_4_1_1"/>
<dbReference type="SUPFAM" id="SSF55681">
    <property type="entry name" value="Class II aaRS and biotin synthetases"/>
    <property type="match status" value="1"/>
</dbReference>
<dbReference type="OrthoDB" id="439710at2759"/>
<comment type="similarity">
    <text evidence="1">Belongs to the class-II aminoacyl-tRNA synthetase family. Type 1 subfamily.</text>
</comment>
<dbReference type="GO" id="GO:0005739">
    <property type="term" value="C:mitochondrion"/>
    <property type="evidence" value="ECO:0007669"/>
    <property type="project" value="EnsemblFungi"/>
</dbReference>
<dbReference type="RefSeq" id="XP_003687108.1">
    <property type="nucleotide sequence ID" value="XM_003687060.1"/>
</dbReference>
<dbReference type="EMBL" id="HE612864">
    <property type="protein sequence ID" value="CCE64674.1"/>
    <property type="molecule type" value="Genomic_DNA"/>
</dbReference>
<dbReference type="InterPro" id="IPR045864">
    <property type="entry name" value="aa-tRNA-synth_II/BPL/LPL"/>
</dbReference>
<dbReference type="GO" id="GO:0005524">
    <property type="term" value="F:ATP binding"/>
    <property type="evidence" value="ECO:0007669"/>
    <property type="project" value="UniProtKB-KW"/>
</dbReference>
<dbReference type="InterPro" id="IPR004364">
    <property type="entry name" value="Aa-tRNA-synt_II"/>
</dbReference>
<dbReference type="PANTHER" id="PTHR22594">
    <property type="entry name" value="ASPARTYL/LYSYL-TRNA SYNTHETASE"/>
    <property type="match status" value="1"/>
</dbReference>
<evidence type="ECO:0000256" key="2">
    <source>
        <dbReference type="ARBA" id="ARBA00022598"/>
    </source>
</evidence>
<evidence type="ECO:0000256" key="4">
    <source>
        <dbReference type="ARBA" id="ARBA00022840"/>
    </source>
</evidence>
<keyword evidence="5" id="KW-0648">Protein biosynthesis</keyword>
<dbReference type="PRINTS" id="PR01042">
    <property type="entry name" value="TRNASYNTHASP"/>
</dbReference>
<evidence type="ECO:0000313" key="8">
    <source>
        <dbReference type="EMBL" id="CCE64674.1"/>
    </source>
</evidence>
<name>G8BXP6_TETPH</name>
<sequence>MICGRRLFSSCAKLYAELPSFENIAHKFEFKKGSKTIKELSSVDIDETVVINGWIDKKPKHMGKNLIFCSLRDINGDTIQLVDTKRILKNATVEDVVQAEGKVKAKINKLGADGQGSVQGPKEISIDLIRTLNKSNEKPTQLLDLKSKEKYPPEYRYLQLRLPKYHNILRKRYDILTNIRAILNEKNFMEVATPVLFKSTPEGAREFLVPTRKTSTDDVSPLFYALPQSPQQYKQLLMSSGIQNYFQVAKCFRDEDLRADRQPEFTQIDMEMAFSTKTEVIETVNNLVTQSWHKFSSKQKLLTMSDSGKLVPVNQEQSINKITYQKAMELYGIDKPDLRFPELKITNLSDFNVHGIENSDFPVFEVIVIRGAFSTNEDLRRRWSFLGDKSNYNYRTPIVVPLESDEAILNWHEKFLEIASFENPKIINKYLKLRKGDIICGSTREPNSSIFENPTPLGRLRQLLLENKEITSFLNVESNDAAIWVVDFPLFSPVEVDSPSSEKPKYPIYEKNKFTSTHHPFTMVNLEDYNKLSSKPLDCRGLHYDLVMNGVELGGGSTRVHDPVLQNYIFENILNIQNSKELFGHLLNAFEMGTPPHSGFAIGFDRMCAMLCDTTSIRDVIAFPKSASGVDLVVDSPSKVSQTNLKEYNLSYSNHQQQTSK</sequence>
<dbReference type="PROSITE" id="PS50862">
    <property type="entry name" value="AA_TRNA_LIGASE_II"/>
    <property type="match status" value="1"/>
</dbReference>
<evidence type="ECO:0000256" key="5">
    <source>
        <dbReference type="ARBA" id="ARBA00022917"/>
    </source>
</evidence>
<keyword evidence="6" id="KW-0030">Aminoacyl-tRNA synthetase</keyword>
<dbReference type="Pfam" id="PF00152">
    <property type="entry name" value="tRNA-synt_2"/>
    <property type="match status" value="1"/>
</dbReference>
<evidence type="ECO:0000256" key="6">
    <source>
        <dbReference type="ARBA" id="ARBA00023146"/>
    </source>
</evidence>
<dbReference type="GeneID" id="11534628"/>